<proteinExistence type="predicted"/>
<evidence type="ECO:0008006" key="3">
    <source>
        <dbReference type="Google" id="ProtNLM"/>
    </source>
</evidence>
<sequence length="226" mass="23513">MPTRKNALQVQLLFIFPPALPGGASLKQDGVMLSALPIFLAAAAAQPAAEQATEAAAAQYGPALPAVPKPKVVPAAAAVDPCKPVETKDVKGDTQEIVVCAPRVEGYRIDPDVLEAQRIKKNLVKRRRPERLVDTSCQAVGPMGCRNGAGINLLAAAVTAATMIEKAVKGENVGEMFITDPQPDEYQLYKEAKAAREAKEAEQAAALKAKAAAQAAATAAPAPSAQ</sequence>
<organism evidence="1 2">
    <name type="scientific">Sphingomonas daechungensis</name>
    <dbReference type="NCBI Taxonomy" id="1176646"/>
    <lineage>
        <taxon>Bacteria</taxon>
        <taxon>Pseudomonadati</taxon>
        <taxon>Pseudomonadota</taxon>
        <taxon>Alphaproteobacteria</taxon>
        <taxon>Sphingomonadales</taxon>
        <taxon>Sphingomonadaceae</taxon>
        <taxon>Sphingomonas</taxon>
    </lineage>
</organism>
<dbReference type="Proteomes" id="UP000516134">
    <property type="component" value="Chromosome"/>
</dbReference>
<protein>
    <recommendedName>
        <fullName evidence="3">DUF3617 family protein</fullName>
    </recommendedName>
</protein>
<reference evidence="1 2" key="1">
    <citation type="submission" date="2020-08" db="EMBL/GenBank/DDBJ databases">
        <title>Genome sequence of Sphingomonas daechungensis KACC 18115T.</title>
        <authorList>
            <person name="Hyun D.-W."/>
            <person name="Bae J.-W."/>
        </authorList>
    </citation>
    <scope>NUCLEOTIDE SEQUENCE [LARGE SCALE GENOMIC DNA]</scope>
    <source>
        <strain evidence="1 2">KACC 18115</strain>
    </source>
</reference>
<evidence type="ECO:0000313" key="1">
    <source>
        <dbReference type="EMBL" id="QNP42271.1"/>
    </source>
</evidence>
<name>A0ABX6SY97_9SPHN</name>
<keyword evidence="2" id="KW-1185">Reference proteome</keyword>
<accession>A0ABX6SY97</accession>
<dbReference type="EMBL" id="CP060780">
    <property type="protein sequence ID" value="QNP42271.1"/>
    <property type="molecule type" value="Genomic_DNA"/>
</dbReference>
<gene>
    <name evidence="1" type="ORF">H9L15_07785</name>
</gene>
<evidence type="ECO:0000313" key="2">
    <source>
        <dbReference type="Proteomes" id="UP000516134"/>
    </source>
</evidence>
<dbReference type="RefSeq" id="WP_187713704.1">
    <property type="nucleotide sequence ID" value="NZ_CP060780.1"/>
</dbReference>